<dbReference type="SUPFAM" id="SSF51905">
    <property type="entry name" value="FAD/NAD(P)-binding domain"/>
    <property type="match status" value="1"/>
</dbReference>
<dbReference type="PANTHER" id="PTHR10742">
    <property type="entry name" value="FLAVIN MONOAMINE OXIDASE"/>
    <property type="match status" value="1"/>
</dbReference>
<evidence type="ECO:0000313" key="3">
    <source>
        <dbReference type="Proteomes" id="UP000008820"/>
    </source>
</evidence>
<feature type="domain" description="Amine oxidase" evidence="1">
    <location>
        <begin position="13"/>
        <end position="466"/>
    </location>
</feature>
<dbReference type="EnsemblMetazoa" id="AAEL009044-RA">
    <property type="protein sequence ID" value="AAEL009044-PA"/>
    <property type="gene ID" value="AAEL009044"/>
</dbReference>
<accession>A0A1S4FL64</accession>
<dbReference type="Gene3D" id="3.50.50.60">
    <property type="entry name" value="FAD/NAD(P)-binding domain"/>
    <property type="match status" value="1"/>
</dbReference>
<dbReference type="Proteomes" id="UP000008820">
    <property type="component" value="Chromosome 2"/>
</dbReference>
<dbReference type="InParanoid" id="A0A1S4FL64"/>
<name>A0A1S4FL64_AEDAE</name>
<dbReference type="GO" id="GO:0046592">
    <property type="term" value="F:polyamine oxidase activity"/>
    <property type="evidence" value="ECO:0007669"/>
    <property type="project" value="TreeGrafter"/>
</dbReference>
<proteinExistence type="predicted"/>
<gene>
    <name evidence="2" type="primary">5571412</name>
</gene>
<protein>
    <recommendedName>
        <fullName evidence="1">Amine oxidase domain-containing protein</fullName>
    </recommendedName>
</protein>
<evidence type="ECO:0000259" key="1">
    <source>
        <dbReference type="Pfam" id="PF01593"/>
    </source>
</evidence>
<dbReference type="SUPFAM" id="SSF54373">
    <property type="entry name" value="FAD-linked reductases, C-terminal domain"/>
    <property type="match status" value="1"/>
</dbReference>
<reference evidence="2 3" key="1">
    <citation type="submission" date="2017-06" db="EMBL/GenBank/DDBJ databases">
        <title>Aedes aegypti genome working group (AGWG) sequencing and assembly.</title>
        <authorList>
            <consortium name="Aedes aegypti Genome Working Group (AGWG)"/>
            <person name="Matthews B.J."/>
        </authorList>
    </citation>
    <scope>NUCLEOTIDE SEQUENCE [LARGE SCALE GENOMIC DNA]</scope>
    <source>
        <strain evidence="2 3">LVP_AGWG</strain>
    </source>
</reference>
<dbReference type="PANTHER" id="PTHR10742:SF398">
    <property type="entry name" value="AMINE OXIDASE DOMAIN-CONTAINING PROTEIN-RELATED"/>
    <property type="match status" value="1"/>
</dbReference>
<dbReference type="FunCoup" id="A0A1S4FL64">
    <property type="interactions" value="100"/>
</dbReference>
<dbReference type="Pfam" id="PF01593">
    <property type="entry name" value="Amino_oxidase"/>
    <property type="match status" value="1"/>
</dbReference>
<dbReference type="InterPro" id="IPR036188">
    <property type="entry name" value="FAD/NAD-bd_sf"/>
</dbReference>
<organism evidence="2 3">
    <name type="scientific">Aedes aegypti</name>
    <name type="common">Yellowfever mosquito</name>
    <name type="synonym">Culex aegypti</name>
    <dbReference type="NCBI Taxonomy" id="7159"/>
    <lineage>
        <taxon>Eukaryota</taxon>
        <taxon>Metazoa</taxon>
        <taxon>Ecdysozoa</taxon>
        <taxon>Arthropoda</taxon>
        <taxon>Hexapoda</taxon>
        <taxon>Insecta</taxon>
        <taxon>Pterygota</taxon>
        <taxon>Neoptera</taxon>
        <taxon>Endopterygota</taxon>
        <taxon>Diptera</taxon>
        <taxon>Nematocera</taxon>
        <taxon>Culicoidea</taxon>
        <taxon>Culicidae</taxon>
        <taxon>Culicinae</taxon>
        <taxon>Aedini</taxon>
        <taxon>Aedes</taxon>
        <taxon>Stegomyia</taxon>
    </lineage>
</organism>
<dbReference type="Gene3D" id="3.90.660.10">
    <property type="match status" value="1"/>
</dbReference>
<dbReference type="VEuPathDB" id="VectorBase:AAEL009044"/>
<dbReference type="OrthoDB" id="5046242at2759"/>
<evidence type="ECO:0000313" key="2">
    <source>
        <dbReference type="EnsemblMetazoa" id="AAEL009044-PA"/>
    </source>
</evidence>
<reference evidence="2" key="2">
    <citation type="submission" date="2020-05" db="UniProtKB">
        <authorList>
            <consortium name="EnsemblMetazoa"/>
        </authorList>
    </citation>
    <scope>IDENTIFICATION</scope>
    <source>
        <strain evidence="2">LVP_AGWG</strain>
    </source>
</reference>
<dbReference type="InterPro" id="IPR002937">
    <property type="entry name" value="Amino_oxidase"/>
</dbReference>
<dbReference type="InterPro" id="IPR050281">
    <property type="entry name" value="Flavin_monoamine_oxidase"/>
</dbReference>
<keyword evidence="3" id="KW-1185">Reference proteome</keyword>
<sequence>MSPKILIIGAGASGIAAATRLYENGFRNLIILEAENRLGGRIHTVPYGDNVLDYGAQWVHSNVDNVVYDMGAKYNLVEVEKHREDELCIKSNGEEVPIEVSNRVMDVLEHSIDDEENVKQYKKSLGDYYTDSFQKALQSGQFADIDYETCYQLFQFFLKYHHTYNAVDSVFEMSAAGLLEFIDHQDEYLINWRKRGFKTILDLMLNRLPEQKTKPIPIEDYVFFNKRVVNISYSTDASQSARVTCSDGSCYIVDHVIITVSLGVLKEIHSTLFTPSLPQLKQNAIKGLYIGVVDKMVLQFEKPFWPVGWRGFAMLWNEHDLKDLRNSDKSWIEGVASFFVPEYQPNLLVGWVHGKDARTMEELTEREVVEALLFVLRKFLVKFNIPEPKSFTRSTWYSNRNFRGSYSSRSMISDALNAKAADLAQPLTNSQQLPVVQFAGEATHPEYFSTVQGAIESGWREANRLIEIYKDKTTTVSKL</sequence>
<dbReference type="AlphaFoldDB" id="A0A1S4FL64"/>